<sequence>MESIELFLKNIGEGRLLEKFRKNEIDMELLKTLPDKDLKCLLTDIDLKPGTRMKIIHKREEMLKNKGTVEKPVNPENTKETETKNTGQGTVEKPVNPENTKETEKENTGQGSVNALVMSFDMKIAEQGEKTTPLTFQSAKEEKVQGVVPKSKHTPKLPPKPSNLMRAEPPKMKDTNRSVPSDLLSLPAPGPSLAVDEHPEWGSSGVYTKDKEIRLVLLGKTGSGKSATGNSILGEKVAFESTLSGKSITRVCSQKASVRFNRKIVVVDTPGIFDTTEPNEKTQQEIYRCIGITSPGPHAFILVLSIANRFTEEEERTVDHFVRQFGENIFQYFFVLFTRKDELDRHKYHLKDHIKNSPPKLISFIEKCGGRVFAIDNTLEGVELDNQVQLLLQEILTNLERNGGECYTDEMYKEAEKEIQKIEREKKRKNEEKRKRELEEIERKFEEKYEQKMKEERTALTNLQAELTNLHEDKKQKEDEMANLMERVAGYEEQLIKSKGKKRENLQQTIDMLREEIAQTKEIALQKEQMIENRMKTKYQTQENFANMQTNRNREMERARRHYEAKEDEKVREEVRTEIEKARPSYLERVGNSFVGFFGSLLGF</sequence>
<feature type="coiled-coil region" evidence="4">
    <location>
        <begin position="412"/>
        <end position="576"/>
    </location>
</feature>
<dbReference type="CDD" id="cd09487">
    <property type="entry name" value="SAM_superfamily"/>
    <property type="match status" value="1"/>
</dbReference>
<dbReference type="RefSeq" id="XP_022291807.1">
    <property type="nucleotide sequence ID" value="XM_022436099.1"/>
</dbReference>
<dbReference type="PANTHER" id="PTHR10903">
    <property type="entry name" value="GTPASE, IMAP FAMILY MEMBER-RELATED"/>
    <property type="match status" value="1"/>
</dbReference>
<dbReference type="GO" id="GO:0005525">
    <property type="term" value="F:GTP binding"/>
    <property type="evidence" value="ECO:0007669"/>
    <property type="project" value="UniProtKB-KW"/>
</dbReference>
<dbReference type="PANTHER" id="PTHR10903:SF170">
    <property type="entry name" value="GTPASE IMAP FAMILY MEMBER 7"/>
    <property type="match status" value="1"/>
</dbReference>
<dbReference type="AlphaFoldDB" id="A0A8B8AJT9"/>
<evidence type="ECO:0000256" key="1">
    <source>
        <dbReference type="ARBA" id="ARBA00008535"/>
    </source>
</evidence>
<feature type="region of interest" description="Disordered" evidence="5">
    <location>
        <begin position="135"/>
        <end position="178"/>
    </location>
</feature>
<evidence type="ECO:0000256" key="5">
    <source>
        <dbReference type="SAM" id="MobiDB-lite"/>
    </source>
</evidence>
<evidence type="ECO:0000259" key="6">
    <source>
        <dbReference type="PROSITE" id="PS51720"/>
    </source>
</evidence>
<keyword evidence="2" id="KW-0547">Nucleotide-binding</keyword>
<name>A0A8B8AJT9_CRAVI</name>
<accession>A0A8B8AJT9</accession>
<organism evidence="7 8">
    <name type="scientific">Crassostrea virginica</name>
    <name type="common">Eastern oyster</name>
    <dbReference type="NCBI Taxonomy" id="6565"/>
    <lineage>
        <taxon>Eukaryota</taxon>
        <taxon>Metazoa</taxon>
        <taxon>Spiralia</taxon>
        <taxon>Lophotrochozoa</taxon>
        <taxon>Mollusca</taxon>
        <taxon>Bivalvia</taxon>
        <taxon>Autobranchia</taxon>
        <taxon>Pteriomorphia</taxon>
        <taxon>Ostreida</taxon>
        <taxon>Ostreoidea</taxon>
        <taxon>Ostreidae</taxon>
        <taxon>Crassostrea</taxon>
    </lineage>
</organism>
<dbReference type="InterPro" id="IPR006703">
    <property type="entry name" value="G_AIG1"/>
</dbReference>
<dbReference type="PROSITE" id="PS51720">
    <property type="entry name" value="G_AIG1"/>
    <property type="match status" value="1"/>
</dbReference>
<keyword evidence="3" id="KW-0342">GTP-binding</keyword>
<dbReference type="KEGG" id="cvn:111103088"/>
<dbReference type="Pfam" id="PF04548">
    <property type="entry name" value="AIG1"/>
    <property type="match status" value="1"/>
</dbReference>
<comment type="similarity">
    <text evidence="1">Belongs to the TRAFAC class TrmE-Era-EngA-EngB-Septin-like GTPase superfamily. AIG1/Toc34/Toc159-like paraseptin GTPase family. IAN subfamily.</text>
</comment>
<dbReference type="CDD" id="cd01852">
    <property type="entry name" value="AIG1"/>
    <property type="match status" value="1"/>
</dbReference>
<evidence type="ECO:0000256" key="2">
    <source>
        <dbReference type="ARBA" id="ARBA00022741"/>
    </source>
</evidence>
<dbReference type="SUPFAM" id="SSF52540">
    <property type="entry name" value="P-loop containing nucleoside triphosphate hydrolases"/>
    <property type="match status" value="1"/>
</dbReference>
<evidence type="ECO:0000313" key="7">
    <source>
        <dbReference type="Proteomes" id="UP000694844"/>
    </source>
</evidence>
<reference evidence="8" key="1">
    <citation type="submission" date="2025-08" db="UniProtKB">
        <authorList>
            <consortium name="RefSeq"/>
        </authorList>
    </citation>
    <scope>IDENTIFICATION</scope>
    <source>
        <tissue evidence="8">Whole sample</tissue>
    </source>
</reference>
<gene>
    <name evidence="8" type="primary">LOC111103088</name>
</gene>
<evidence type="ECO:0000256" key="3">
    <source>
        <dbReference type="ARBA" id="ARBA00023134"/>
    </source>
</evidence>
<keyword evidence="4" id="KW-0175">Coiled coil</keyword>
<protein>
    <submittedName>
        <fullName evidence="8">Immune-associated nucleotide-binding protein 12-like</fullName>
    </submittedName>
</protein>
<evidence type="ECO:0000313" key="8">
    <source>
        <dbReference type="RefSeq" id="XP_022291807.1"/>
    </source>
</evidence>
<evidence type="ECO:0000256" key="4">
    <source>
        <dbReference type="SAM" id="Coils"/>
    </source>
</evidence>
<dbReference type="InterPro" id="IPR027417">
    <property type="entry name" value="P-loop_NTPase"/>
</dbReference>
<dbReference type="GeneID" id="111103088"/>
<dbReference type="Proteomes" id="UP000694844">
    <property type="component" value="Chromosome 7"/>
</dbReference>
<dbReference type="SUPFAM" id="SSF47769">
    <property type="entry name" value="SAM/Pointed domain"/>
    <property type="match status" value="1"/>
</dbReference>
<dbReference type="InterPro" id="IPR013761">
    <property type="entry name" value="SAM/pointed_sf"/>
</dbReference>
<feature type="region of interest" description="Disordered" evidence="5">
    <location>
        <begin position="66"/>
        <end position="108"/>
    </location>
</feature>
<dbReference type="Gene3D" id="3.40.50.300">
    <property type="entry name" value="P-loop containing nucleotide triphosphate hydrolases"/>
    <property type="match status" value="1"/>
</dbReference>
<feature type="domain" description="AIG1-type G" evidence="6">
    <location>
        <begin position="210"/>
        <end position="416"/>
    </location>
</feature>
<dbReference type="Gene3D" id="1.10.150.50">
    <property type="entry name" value="Transcription Factor, Ets-1"/>
    <property type="match status" value="1"/>
</dbReference>
<dbReference type="InterPro" id="IPR045058">
    <property type="entry name" value="GIMA/IAN/Toc"/>
</dbReference>
<dbReference type="OrthoDB" id="431287at2759"/>
<keyword evidence="7" id="KW-1185">Reference proteome</keyword>
<dbReference type="FunFam" id="3.40.50.300:FF:000366">
    <property type="entry name" value="GTPase, IMAP family member 2"/>
    <property type="match status" value="1"/>
</dbReference>
<proteinExistence type="inferred from homology"/>